<proteinExistence type="predicted"/>
<dbReference type="InterPro" id="IPR036249">
    <property type="entry name" value="Thioredoxin-like_sf"/>
</dbReference>
<dbReference type="CDD" id="cd02980">
    <property type="entry name" value="TRX_Fd_family"/>
    <property type="match status" value="1"/>
</dbReference>
<dbReference type="RefSeq" id="XP_022770737.1">
    <property type="nucleotide sequence ID" value="XM_022915002.1"/>
</dbReference>
<name>A0A6P6B0M1_DURZI</name>
<accession>A0A6P6B0M1</accession>
<dbReference type="AlphaFoldDB" id="A0A6P6B0M1"/>
<dbReference type="GeneID" id="111314028"/>
<dbReference type="SUPFAM" id="SSF52833">
    <property type="entry name" value="Thioredoxin-like"/>
    <property type="match status" value="1"/>
</dbReference>
<gene>
    <name evidence="3" type="primary">LOC111314028</name>
</gene>
<organism evidence="2 3">
    <name type="scientific">Durio zibethinus</name>
    <name type="common">Durian</name>
    <dbReference type="NCBI Taxonomy" id="66656"/>
    <lineage>
        <taxon>Eukaryota</taxon>
        <taxon>Viridiplantae</taxon>
        <taxon>Streptophyta</taxon>
        <taxon>Embryophyta</taxon>
        <taxon>Tracheophyta</taxon>
        <taxon>Spermatophyta</taxon>
        <taxon>Magnoliopsida</taxon>
        <taxon>eudicotyledons</taxon>
        <taxon>Gunneridae</taxon>
        <taxon>Pentapetalae</taxon>
        <taxon>rosids</taxon>
        <taxon>malvids</taxon>
        <taxon>Malvales</taxon>
        <taxon>Malvaceae</taxon>
        <taxon>Helicteroideae</taxon>
        <taxon>Durio</taxon>
    </lineage>
</organism>
<dbReference type="OrthoDB" id="913780at2759"/>
<feature type="region of interest" description="Disordered" evidence="1">
    <location>
        <begin position="158"/>
        <end position="182"/>
    </location>
</feature>
<evidence type="ECO:0000313" key="3">
    <source>
        <dbReference type="RefSeq" id="XP_022770737.1"/>
    </source>
</evidence>
<reference evidence="3" key="1">
    <citation type="submission" date="2025-08" db="UniProtKB">
        <authorList>
            <consortium name="RefSeq"/>
        </authorList>
    </citation>
    <scope>IDENTIFICATION</scope>
    <source>
        <tissue evidence="3">Fruit stalk</tissue>
    </source>
</reference>
<keyword evidence="2" id="KW-1185">Reference proteome</keyword>
<protein>
    <submittedName>
        <fullName evidence="3">Diacylglycerol O-acyltransferase 3, cytosolic</fullName>
    </submittedName>
</protein>
<dbReference type="Gene3D" id="3.40.30.10">
    <property type="entry name" value="Glutaredoxin"/>
    <property type="match status" value="1"/>
</dbReference>
<sequence>METSGILYRTVLRLPTTRVDFGCLFSRELNLGVGDSRVSVRRRNSYGRLSCQFADSGHIRYYVSPRVGVGGGGDKKEKEKRREIKRVKKKLKFIKRLSKDLSMLPNMVDGKDIGIGLIGEVKMTMVSEASDILLALLKQLRSENKELKRELKEDRAQLKATLEKSESSSSSESSDSECGEVVDTKTLRSNVLKPSQYIETPSEDDMRQPEDVEAAMVTEEATLVNSLIELENSDSIPQIRIRVPCSGFGSEYCCTNGFKNDHNNRLVEGASTKKIEICMGGKCKKLGAAALLEEFERKVGAEGTVVACKCMGKCKTAPNIRVLNSPSGREAKSDEDSVGLGIKPTFTGVGLQDVDMIVANLYGKNVDDECLMLSA</sequence>
<dbReference type="KEGG" id="dzi:111314028"/>
<dbReference type="Proteomes" id="UP000515121">
    <property type="component" value="Unplaced"/>
</dbReference>
<evidence type="ECO:0000313" key="2">
    <source>
        <dbReference type="Proteomes" id="UP000515121"/>
    </source>
</evidence>
<evidence type="ECO:0000256" key="1">
    <source>
        <dbReference type="SAM" id="MobiDB-lite"/>
    </source>
</evidence>